<dbReference type="PANTHER" id="PTHR34821">
    <property type="entry name" value="INNER MEMBRANE PROTEIN YDCZ"/>
    <property type="match status" value="1"/>
</dbReference>
<evidence type="ECO:0000313" key="3">
    <source>
        <dbReference type="Proteomes" id="UP000190683"/>
    </source>
</evidence>
<gene>
    <name evidence="2" type="ORF">B0681_07060</name>
</gene>
<feature type="transmembrane region" description="Helical" evidence="1">
    <location>
        <begin position="132"/>
        <end position="152"/>
    </location>
</feature>
<dbReference type="EMBL" id="MUYV01000009">
    <property type="protein sequence ID" value="OOS24474.1"/>
    <property type="molecule type" value="Genomic_DNA"/>
</dbReference>
<evidence type="ECO:0000313" key="2">
    <source>
        <dbReference type="EMBL" id="OOS24474.1"/>
    </source>
</evidence>
<comment type="caution">
    <text evidence="2">The sequence shown here is derived from an EMBL/GenBank/DDBJ whole genome shotgun (WGS) entry which is preliminary data.</text>
</comment>
<evidence type="ECO:0008006" key="4">
    <source>
        <dbReference type="Google" id="ProtNLM"/>
    </source>
</evidence>
<dbReference type="GO" id="GO:0005886">
    <property type="term" value="C:plasma membrane"/>
    <property type="evidence" value="ECO:0007669"/>
    <property type="project" value="TreeGrafter"/>
</dbReference>
<feature type="transmembrane region" description="Helical" evidence="1">
    <location>
        <begin position="99"/>
        <end position="120"/>
    </location>
</feature>
<name>A0A1T0CQ91_9GAMM</name>
<feature type="transmembrane region" description="Helical" evidence="1">
    <location>
        <begin position="36"/>
        <end position="59"/>
    </location>
</feature>
<dbReference type="STRING" id="573983.B0681_07060"/>
<dbReference type="AlphaFoldDB" id="A0A1T0CQ91"/>
<evidence type="ECO:0000256" key="1">
    <source>
        <dbReference type="SAM" id="Phobius"/>
    </source>
</evidence>
<protein>
    <recommendedName>
        <fullName evidence="4">DMT family transporter</fullName>
    </recommendedName>
</protein>
<dbReference type="Proteomes" id="UP000190683">
    <property type="component" value="Unassembled WGS sequence"/>
</dbReference>
<dbReference type="InterPro" id="IPR006750">
    <property type="entry name" value="YdcZ"/>
</dbReference>
<organism evidence="2 3">
    <name type="scientific">Moraxella porci DSM 25326</name>
    <dbReference type="NCBI Taxonomy" id="573983"/>
    <lineage>
        <taxon>Bacteria</taxon>
        <taxon>Pseudomonadati</taxon>
        <taxon>Pseudomonadota</taxon>
        <taxon>Gammaproteobacteria</taxon>
        <taxon>Moraxellales</taxon>
        <taxon>Moraxellaceae</taxon>
        <taxon>Moraxella</taxon>
    </lineage>
</organism>
<keyword evidence="3" id="KW-1185">Reference proteome</keyword>
<keyword evidence="1" id="KW-0812">Transmembrane</keyword>
<dbReference type="RefSeq" id="WP_158077927.1">
    <property type="nucleotide sequence ID" value="NZ_MUYV01000009.1"/>
</dbReference>
<keyword evidence="1" id="KW-1133">Transmembrane helix</keyword>
<accession>A0A1T0CQ91</accession>
<keyword evidence="1" id="KW-0472">Membrane</keyword>
<feature type="transmembrane region" description="Helical" evidence="1">
    <location>
        <begin position="6"/>
        <end position="24"/>
    </location>
</feature>
<proteinExistence type="predicted"/>
<reference evidence="2 3" key="1">
    <citation type="submission" date="2017-02" db="EMBL/GenBank/DDBJ databases">
        <title>Draft genome sequence of Moraxella porci CCUG 54912T type strain.</title>
        <authorList>
            <person name="Salva-Serra F."/>
            <person name="Engstrom-Jakobsson H."/>
            <person name="Thorell K."/>
            <person name="Jaen-Luchoro D."/>
            <person name="Gonzales-Siles L."/>
            <person name="Karlsson R."/>
            <person name="Yazdan S."/>
            <person name="Boulund F."/>
            <person name="Johnning A."/>
            <person name="Engstrand L."/>
            <person name="Kristiansson E."/>
            <person name="Moore E."/>
        </authorList>
    </citation>
    <scope>NUCLEOTIDE SEQUENCE [LARGE SCALE GENOMIC DNA]</scope>
    <source>
        <strain evidence="2 3">CCUG 54912</strain>
    </source>
</reference>
<feature type="transmembrane region" description="Helical" evidence="1">
    <location>
        <begin position="71"/>
        <end position="92"/>
    </location>
</feature>
<sequence>MQYIYWLMAFAVGAGAAIQAAINARLAHGLGEQPVVAAFLSFLVGTLCLGVVMLHQANLGLAVAGLPSQPWWRWIGGAIGAAFVFSTVLLAPKIGLVNMVFLIIIGQLAAGMAIDAFGLIQMPVRPLTWHKYLGLGVMLMGLMVFMFGDKLIAMVR</sequence>
<dbReference type="Pfam" id="PF04657">
    <property type="entry name" value="DMT_YdcZ"/>
    <property type="match status" value="1"/>
</dbReference>
<dbReference type="PANTHER" id="PTHR34821:SF2">
    <property type="entry name" value="INNER MEMBRANE PROTEIN YDCZ"/>
    <property type="match status" value="1"/>
</dbReference>